<dbReference type="GO" id="GO:0002098">
    <property type="term" value="P:tRNA wobble uridine modification"/>
    <property type="evidence" value="ECO:0007669"/>
    <property type="project" value="InterPro"/>
</dbReference>
<comment type="caution">
    <text evidence="14">The sequence shown here is derived from an EMBL/GenBank/DDBJ whole genome shotgun (WGS) entry which is preliminary data.</text>
</comment>
<evidence type="ECO:0000256" key="1">
    <source>
        <dbReference type="ARBA" id="ARBA00001974"/>
    </source>
</evidence>
<dbReference type="InterPro" id="IPR020595">
    <property type="entry name" value="MnmG-rel_CS"/>
</dbReference>
<evidence type="ECO:0000256" key="4">
    <source>
        <dbReference type="ARBA" id="ARBA00020461"/>
    </source>
</evidence>
<feature type="binding site" evidence="12">
    <location>
        <begin position="14"/>
        <end position="19"/>
    </location>
    <ligand>
        <name>FAD</name>
        <dbReference type="ChEBI" id="CHEBI:57692"/>
    </ligand>
</feature>
<evidence type="ECO:0000256" key="11">
    <source>
        <dbReference type="ARBA" id="ARBA00031800"/>
    </source>
</evidence>
<dbReference type="InterPro" id="IPR044920">
    <property type="entry name" value="MnmG_C_subdom_sf"/>
</dbReference>
<dbReference type="HAMAP" id="MF_00129">
    <property type="entry name" value="MnmG_GidA"/>
    <property type="match status" value="1"/>
</dbReference>
<keyword evidence="6 12" id="KW-0285">Flavoprotein</keyword>
<dbReference type="InterPro" id="IPR040131">
    <property type="entry name" value="MnmG_N"/>
</dbReference>
<name>A0A8J7SKM6_9BACT</name>
<dbReference type="RefSeq" id="WP_200312209.1">
    <property type="nucleotide sequence ID" value="NZ_JAENIM010000044.1"/>
</dbReference>
<dbReference type="InterPro" id="IPR026904">
    <property type="entry name" value="MnmG_C"/>
</dbReference>
<protein>
    <recommendedName>
        <fullName evidence="4 12">tRNA uridine 5-carboxymethylaminomethyl modification enzyme MnmG</fullName>
    </recommendedName>
    <alternativeName>
        <fullName evidence="11 12">Glucose-inhibited division protein A</fullName>
    </alternativeName>
</protein>
<dbReference type="SUPFAM" id="SSF51905">
    <property type="entry name" value="FAD/NAD(P)-binding domain"/>
    <property type="match status" value="1"/>
</dbReference>
<evidence type="ECO:0000313" key="14">
    <source>
        <dbReference type="EMBL" id="MBK1792194.1"/>
    </source>
</evidence>
<dbReference type="InterPro" id="IPR002218">
    <property type="entry name" value="MnmG-rel"/>
</dbReference>
<keyword evidence="5 12" id="KW-0963">Cytoplasm</keyword>
<dbReference type="PROSITE" id="PS01281">
    <property type="entry name" value="GIDA_2"/>
    <property type="match status" value="1"/>
</dbReference>
<dbReference type="GO" id="GO:0005829">
    <property type="term" value="C:cytosol"/>
    <property type="evidence" value="ECO:0007669"/>
    <property type="project" value="TreeGrafter"/>
</dbReference>
<evidence type="ECO:0000256" key="3">
    <source>
        <dbReference type="ARBA" id="ARBA00007653"/>
    </source>
</evidence>
<evidence type="ECO:0000256" key="9">
    <source>
        <dbReference type="ARBA" id="ARBA00023027"/>
    </source>
</evidence>
<accession>A0A8J7SKM6</accession>
<comment type="cofactor">
    <cofactor evidence="1 12">
        <name>FAD</name>
        <dbReference type="ChEBI" id="CHEBI:57692"/>
    </cofactor>
</comment>
<comment type="subunit">
    <text evidence="10 12">Homodimer. Heterotetramer of two MnmE and two MnmG subunits.</text>
</comment>
<evidence type="ECO:0000256" key="12">
    <source>
        <dbReference type="HAMAP-Rule" id="MF_00129"/>
    </source>
</evidence>
<dbReference type="PRINTS" id="PR00368">
    <property type="entry name" value="FADPNR"/>
</dbReference>
<comment type="subcellular location">
    <subcellularLocation>
        <location evidence="12">Cytoplasm</location>
    </subcellularLocation>
</comment>
<evidence type="ECO:0000256" key="6">
    <source>
        <dbReference type="ARBA" id="ARBA00022630"/>
    </source>
</evidence>
<comment type="function">
    <text evidence="2 12">NAD-binding protein involved in the addition of a carboxymethylaminomethyl (cmnm) group at the wobble position (U34) of certain tRNAs, forming tRNA-cmnm(5)s(2)U34.</text>
</comment>
<dbReference type="FunFam" id="1.10.150.570:FF:000001">
    <property type="entry name" value="tRNA uridine 5-carboxymethylaminomethyl modification enzyme MnmG"/>
    <property type="match status" value="1"/>
</dbReference>
<dbReference type="PANTHER" id="PTHR11806">
    <property type="entry name" value="GLUCOSE INHIBITED DIVISION PROTEIN A"/>
    <property type="match status" value="1"/>
</dbReference>
<dbReference type="FunFam" id="3.50.50.60:FF:000002">
    <property type="entry name" value="tRNA uridine 5-carboxymethylaminomethyl modification enzyme MnmG"/>
    <property type="match status" value="1"/>
</dbReference>
<dbReference type="InterPro" id="IPR004416">
    <property type="entry name" value="MnmG"/>
</dbReference>
<proteinExistence type="inferred from homology"/>
<dbReference type="NCBIfam" id="TIGR00136">
    <property type="entry name" value="mnmG_gidA"/>
    <property type="match status" value="1"/>
</dbReference>
<evidence type="ECO:0000256" key="2">
    <source>
        <dbReference type="ARBA" id="ARBA00003717"/>
    </source>
</evidence>
<keyword evidence="7 12" id="KW-0819">tRNA processing</keyword>
<feature type="binding site" evidence="12">
    <location>
        <position position="126"/>
    </location>
    <ligand>
        <name>FAD</name>
        <dbReference type="ChEBI" id="CHEBI:57692"/>
    </ligand>
</feature>
<dbReference type="SMART" id="SM01228">
    <property type="entry name" value="GIDA_assoc_3"/>
    <property type="match status" value="1"/>
</dbReference>
<dbReference type="Gene3D" id="3.50.50.60">
    <property type="entry name" value="FAD/NAD(P)-binding domain"/>
    <property type="match status" value="2"/>
</dbReference>
<reference evidence="14" key="1">
    <citation type="submission" date="2021-01" db="EMBL/GenBank/DDBJ databases">
        <title>Modified the classification status of verrucomicrobia.</title>
        <authorList>
            <person name="Feng X."/>
        </authorList>
    </citation>
    <scope>NUCLEOTIDE SEQUENCE</scope>
    <source>
        <strain evidence="14">_KCTC 22039</strain>
    </source>
</reference>
<evidence type="ECO:0000313" key="15">
    <source>
        <dbReference type="Proteomes" id="UP000624703"/>
    </source>
</evidence>
<dbReference type="EMBL" id="JAENIM010000044">
    <property type="protein sequence ID" value="MBK1792194.1"/>
    <property type="molecule type" value="Genomic_DNA"/>
</dbReference>
<dbReference type="InterPro" id="IPR036188">
    <property type="entry name" value="FAD/NAD-bd_sf"/>
</dbReference>
<evidence type="ECO:0000256" key="10">
    <source>
        <dbReference type="ARBA" id="ARBA00025948"/>
    </source>
</evidence>
<dbReference type="Pfam" id="PF13932">
    <property type="entry name" value="SAM_GIDA_C"/>
    <property type="match status" value="1"/>
</dbReference>
<dbReference type="Gene3D" id="1.10.150.570">
    <property type="entry name" value="GidA associated domain, C-terminal subdomain"/>
    <property type="match status" value="1"/>
</dbReference>
<dbReference type="AlphaFoldDB" id="A0A8J7SKM6"/>
<evidence type="ECO:0000256" key="5">
    <source>
        <dbReference type="ARBA" id="ARBA00022490"/>
    </source>
</evidence>
<dbReference type="GO" id="GO:0030488">
    <property type="term" value="P:tRNA methylation"/>
    <property type="evidence" value="ECO:0007669"/>
    <property type="project" value="TreeGrafter"/>
</dbReference>
<evidence type="ECO:0000256" key="7">
    <source>
        <dbReference type="ARBA" id="ARBA00022694"/>
    </source>
</evidence>
<evidence type="ECO:0000259" key="13">
    <source>
        <dbReference type="SMART" id="SM01228"/>
    </source>
</evidence>
<feature type="binding site" evidence="12">
    <location>
        <position position="387"/>
    </location>
    <ligand>
        <name>FAD</name>
        <dbReference type="ChEBI" id="CHEBI:57692"/>
    </ligand>
</feature>
<keyword evidence="9 12" id="KW-0520">NAD</keyword>
<feature type="binding site" evidence="12">
    <location>
        <begin position="290"/>
        <end position="304"/>
    </location>
    <ligand>
        <name>NAD(+)</name>
        <dbReference type="ChEBI" id="CHEBI:57540"/>
    </ligand>
</feature>
<sequence>MFTYPKEYDVIVIGAGHAGIEAALAASRLGCRVALLTQNLDTIGAMSCNPAIGGLGKGHMVREIDALGGFMGLNTDATGIQFRMLNARKGPSVRAPRAQCDKKAYQFRAKHWLEMDPNIDIHQGNVAEILVENDQVVGISTQLQMKFQCKSVVLSAGTFMRGLMHVGMRNQQGGRMGDGTSTVSDSLVKLGIDIARFKTGTPCRINGMSIDFSKCERQDGDTPAPLFSFMADTIRADKEDTFTLNDWSNPEFHVEQRPCWITWTNENTHEFIRGNLDKSPMYAGVIEGTGPRYCPSIEDKVVRFAERERHQVFLEPEGRHSHEYYINGVSTSLPFEVQLDFIRSIHGLENAHIVRPGYAVEYDYCPPTQLAPTLETKQVSGLYCAGQINGTSGYEEAAAQGLMAGANAALKVLGKEPFILRRDQAYIGVMIDDLVTKGCSEPYRMFTSRAEYRLLLRQDNADQRLTMQAAEIGLVSGERAERCAHKIDALKSGAEFVKATTHQQIKLDHWFRRSENSWQELPEEILTQVERDIWPTLEIDFKYAGHLERQQKQIERVSRMEDKNLSPNIDYDTIPGLKKEARQRFNEIKPRTLGQAARISGITPADVAILSVWMKK</sequence>
<dbReference type="Proteomes" id="UP000624703">
    <property type="component" value="Unassembled WGS sequence"/>
</dbReference>
<evidence type="ECO:0000256" key="8">
    <source>
        <dbReference type="ARBA" id="ARBA00022827"/>
    </source>
</evidence>
<dbReference type="InterPro" id="IPR047001">
    <property type="entry name" value="MnmG_C_subdom"/>
</dbReference>
<comment type="similarity">
    <text evidence="3 12">Belongs to the MnmG family.</text>
</comment>
<organism evidence="14 15">
    <name type="scientific">Persicirhabdus sediminis</name>
    <dbReference type="NCBI Taxonomy" id="454144"/>
    <lineage>
        <taxon>Bacteria</taxon>
        <taxon>Pseudomonadati</taxon>
        <taxon>Verrucomicrobiota</taxon>
        <taxon>Verrucomicrobiia</taxon>
        <taxon>Verrucomicrobiales</taxon>
        <taxon>Verrucomicrobiaceae</taxon>
        <taxon>Persicirhabdus</taxon>
    </lineage>
</organism>
<feature type="binding site" evidence="12">
    <location>
        <position position="180"/>
    </location>
    <ligand>
        <name>FAD</name>
        <dbReference type="ChEBI" id="CHEBI:57692"/>
    </ligand>
</feature>
<keyword evidence="8 12" id="KW-0274">FAD</keyword>
<dbReference type="Pfam" id="PF01134">
    <property type="entry name" value="GIDA"/>
    <property type="match status" value="1"/>
</dbReference>
<dbReference type="PROSITE" id="PS01280">
    <property type="entry name" value="GIDA_1"/>
    <property type="match status" value="1"/>
</dbReference>
<dbReference type="FunFam" id="3.50.50.60:FF:000010">
    <property type="entry name" value="tRNA uridine 5-carboxymethylaminomethyl modification enzyme MnmG"/>
    <property type="match status" value="1"/>
</dbReference>
<dbReference type="PANTHER" id="PTHR11806:SF0">
    <property type="entry name" value="PROTEIN MTO1 HOMOLOG, MITOCHONDRIAL"/>
    <property type="match status" value="1"/>
</dbReference>
<dbReference type="GO" id="GO:0050660">
    <property type="term" value="F:flavin adenine dinucleotide binding"/>
    <property type="evidence" value="ECO:0007669"/>
    <property type="project" value="UniProtKB-UniRule"/>
</dbReference>
<feature type="domain" description="tRNA uridine 5-carboxymethylaminomethyl modification enzyme C-terminal subdomain" evidence="13">
    <location>
        <begin position="541"/>
        <end position="612"/>
    </location>
</feature>
<keyword evidence="15" id="KW-1185">Reference proteome</keyword>
<gene>
    <name evidence="12 14" type="primary">mnmG</name>
    <name evidence="12" type="synonym">gidA</name>
    <name evidence="14" type="ORF">JIN82_13615</name>
</gene>